<dbReference type="Proteomes" id="UP000502549">
    <property type="component" value="Chromosome"/>
</dbReference>
<gene>
    <name evidence="1" type="ORF">G4G71_07820</name>
</gene>
<accession>A0A7Z3GP81</accession>
<evidence type="ECO:0000313" key="2">
    <source>
        <dbReference type="Proteomes" id="UP000502549"/>
    </source>
</evidence>
<dbReference type="KEGG" id="pmui:G4G71_07820"/>
<protein>
    <submittedName>
        <fullName evidence="1">DUF4279 domain-containing protein</fullName>
    </submittedName>
</protein>
<dbReference type="InterPro" id="IPR025459">
    <property type="entry name" value="DUF4279"/>
</dbReference>
<keyword evidence="2" id="KW-1185">Reference proteome</keyword>
<proteinExistence type="predicted"/>
<evidence type="ECO:0000313" key="1">
    <source>
        <dbReference type="EMBL" id="QJP07785.1"/>
    </source>
</evidence>
<reference evidence="1 2" key="1">
    <citation type="submission" date="2020-02" db="EMBL/GenBank/DDBJ databases">
        <title>Complete genome sequence of Pseudomonas multiresinivorans ORNL1.</title>
        <authorList>
            <person name="Podar M."/>
        </authorList>
    </citation>
    <scope>NUCLEOTIDE SEQUENCE [LARGE SCALE GENOMIC DNA]</scope>
    <source>
        <strain evidence="2">populi</strain>
    </source>
</reference>
<sequence>MDGSLQIDFQLLGTTVLPKDISRIIEIIPDTALQQGERNPTRGLPRQSIWSIRSRSSSSDLVDHWKSLEPALIKSKNEIRDIAMTGRAKLTIIVSDGDRVPSLTIPPSMSQFAGFINAEIDIDHLQQ</sequence>
<organism evidence="1 2">
    <name type="scientific">Pseudomonas multiresinivorans</name>
    <dbReference type="NCBI Taxonomy" id="95301"/>
    <lineage>
        <taxon>Bacteria</taxon>
        <taxon>Pseudomonadati</taxon>
        <taxon>Pseudomonadota</taxon>
        <taxon>Gammaproteobacteria</taxon>
        <taxon>Pseudomonadales</taxon>
        <taxon>Pseudomonadaceae</taxon>
        <taxon>Pseudomonas</taxon>
    </lineage>
</organism>
<dbReference type="EMBL" id="CP048833">
    <property type="protein sequence ID" value="QJP07785.1"/>
    <property type="molecule type" value="Genomic_DNA"/>
</dbReference>
<dbReference type="Pfam" id="PF14106">
    <property type="entry name" value="DUF4279"/>
    <property type="match status" value="1"/>
</dbReference>
<dbReference type="AlphaFoldDB" id="A0A7Z3GP81"/>
<name>A0A7Z3GP81_9PSED</name>
<dbReference type="RefSeq" id="WP_169936598.1">
    <property type="nucleotide sequence ID" value="NZ_CP048833.1"/>
</dbReference>